<dbReference type="NCBIfam" id="TIGR03180">
    <property type="entry name" value="UraD_2"/>
    <property type="match status" value="1"/>
</dbReference>
<comment type="pathway">
    <text evidence="2">Purine metabolism; urate degradation; (S)-allantoin from urate: step 3/3.</text>
</comment>
<dbReference type="InterPro" id="IPR017595">
    <property type="entry name" value="OHCU_decarboxylase-2"/>
</dbReference>
<organism evidence="8">
    <name type="scientific">marine metagenome</name>
    <dbReference type="NCBI Taxonomy" id="408172"/>
    <lineage>
        <taxon>unclassified sequences</taxon>
        <taxon>metagenomes</taxon>
        <taxon>ecological metagenomes</taxon>
    </lineage>
</organism>
<dbReference type="Gene3D" id="1.10.3330.10">
    <property type="entry name" value="Oxo-4-hydroxy-4-carboxy-5-ureidoimidazoline decarboxylase"/>
    <property type="match status" value="1"/>
</dbReference>
<reference evidence="8" key="1">
    <citation type="submission" date="2018-05" db="EMBL/GenBank/DDBJ databases">
        <authorList>
            <person name="Lanie J.A."/>
            <person name="Ng W.-L."/>
            <person name="Kazmierczak K.M."/>
            <person name="Andrzejewski T.M."/>
            <person name="Davidsen T.M."/>
            <person name="Wayne K.J."/>
            <person name="Tettelin H."/>
            <person name="Glass J.I."/>
            <person name="Rusch D."/>
            <person name="Podicherti R."/>
            <person name="Tsui H.-C.T."/>
            <person name="Winkler M.E."/>
        </authorList>
    </citation>
    <scope>NUCLEOTIDE SEQUENCE</scope>
</reference>
<evidence type="ECO:0000256" key="6">
    <source>
        <dbReference type="ARBA" id="ARBA00023239"/>
    </source>
</evidence>
<evidence type="ECO:0000256" key="1">
    <source>
        <dbReference type="ARBA" id="ARBA00001163"/>
    </source>
</evidence>
<evidence type="ECO:0000256" key="2">
    <source>
        <dbReference type="ARBA" id="ARBA00004754"/>
    </source>
</evidence>
<evidence type="ECO:0000259" key="7">
    <source>
        <dbReference type="Pfam" id="PF09349"/>
    </source>
</evidence>
<proteinExistence type="predicted"/>
<dbReference type="EMBL" id="UINC01000693">
    <property type="protein sequence ID" value="SUZ59697.1"/>
    <property type="molecule type" value="Genomic_DNA"/>
</dbReference>
<protein>
    <recommendedName>
        <fullName evidence="3">2-oxo-4-hydroxy-4-carboxy-5-ureidoimidazoline decarboxylase</fullName>
        <ecNumber evidence="3">4.1.1.97</ecNumber>
    </recommendedName>
</protein>
<dbReference type="GO" id="GO:0019628">
    <property type="term" value="P:urate catabolic process"/>
    <property type="evidence" value="ECO:0007669"/>
    <property type="project" value="TreeGrafter"/>
</dbReference>
<evidence type="ECO:0000313" key="8">
    <source>
        <dbReference type="EMBL" id="SUZ59697.1"/>
    </source>
</evidence>
<keyword evidence="5" id="KW-0210">Decarboxylase</keyword>
<accession>A0A381NZB7</accession>
<dbReference type="SUPFAM" id="SSF158694">
    <property type="entry name" value="UraD-Like"/>
    <property type="match status" value="1"/>
</dbReference>
<name>A0A381NZB7_9ZZZZ</name>
<dbReference type="EC" id="4.1.1.97" evidence="3"/>
<dbReference type="GO" id="GO:0051997">
    <property type="term" value="F:2-oxo-4-hydroxy-4-carboxy-5-ureidoimidazoline decarboxylase activity"/>
    <property type="evidence" value="ECO:0007669"/>
    <property type="project" value="UniProtKB-EC"/>
</dbReference>
<dbReference type="PANTHER" id="PTHR43466">
    <property type="entry name" value="2-OXO-4-HYDROXY-4-CARBOXY-5-UREIDOIMIDAZOLINE DECARBOXYLASE-RELATED"/>
    <property type="match status" value="1"/>
</dbReference>
<evidence type="ECO:0000256" key="4">
    <source>
        <dbReference type="ARBA" id="ARBA00022631"/>
    </source>
</evidence>
<dbReference type="InterPro" id="IPR018020">
    <property type="entry name" value="OHCU_decarboxylase"/>
</dbReference>
<feature type="domain" description="Oxo-4-hydroxy-4-carboxy-5-ureidoimidazoline decarboxylase" evidence="7">
    <location>
        <begin position="7"/>
        <end position="163"/>
    </location>
</feature>
<keyword evidence="4" id="KW-0659">Purine metabolism</keyword>
<comment type="catalytic activity">
    <reaction evidence="1">
        <text>5-hydroxy-2-oxo-4-ureido-2,5-dihydro-1H-imidazole-5-carboxylate + H(+) = (S)-allantoin + CO2</text>
        <dbReference type="Rhea" id="RHEA:26301"/>
        <dbReference type="ChEBI" id="CHEBI:15378"/>
        <dbReference type="ChEBI" id="CHEBI:15678"/>
        <dbReference type="ChEBI" id="CHEBI:16526"/>
        <dbReference type="ChEBI" id="CHEBI:58639"/>
        <dbReference type="EC" id="4.1.1.97"/>
    </reaction>
</comment>
<keyword evidence="6" id="KW-0456">Lyase</keyword>
<dbReference type="InterPro" id="IPR036778">
    <property type="entry name" value="OHCU_decarboxylase_sf"/>
</dbReference>
<evidence type="ECO:0000256" key="5">
    <source>
        <dbReference type="ARBA" id="ARBA00022793"/>
    </source>
</evidence>
<dbReference type="NCBIfam" id="NF010372">
    <property type="entry name" value="PRK13798.1"/>
    <property type="match status" value="1"/>
</dbReference>
<gene>
    <name evidence="8" type="ORF">METZ01_LOCUS12551</name>
</gene>
<evidence type="ECO:0000256" key="3">
    <source>
        <dbReference type="ARBA" id="ARBA00012257"/>
    </source>
</evidence>
<dbReference type="AlphaFoldDB" id="A0A381NZB7"/>
<dbReference type="PANTHER" id="PTHR43466:SF1">
    <property type="entry name" value="2-OXO-4-HYDROXY-4-CARBOXY-5-UREIDOIMIDAZOLINE DECARBOXYLASE-RELATED"/>
    <property type="match status" value="1"/>
</dbReference>
<sequence>MTLDTLNTLPKSEALEQFSICCGASKWAEHMTAFRPFQDKNELFNLAERIWLSLASEDWLEAFSHHPKIGDIDSLRKKFQKTKSWTEKEQSGIQGAGEHILKDLEESNRLYEEKFGYIFIVCATGKSAEEMLILLKVRLENDPAAELLIAAKEQNKITQLRLENLLSL</sequence>
<dbReference type="Pfam" id="PF09349">
    <property type="entry name" value="OHCU_decarbox"/>
    <property type="match status" value="1"/>
</dbReference>
<dbReference type="GO" id="GO:0005777">
    <property type="term" value="C:peroxisome"/>
    <property type="evidence" value="ECO:0007669"/>
    <property type="project" value="TreeGrafter"/>
</dbReference>
<dbReference type="GO" id="GO:0006144">
    <property type="term" value="P:purine nucleobase metabolic process"/>
    <property type="evidence" value="ECO:0007669"/>
    <property type="project" value="UniProtKB-KW"/>
</dbReference>